<comment type="caution">
    <text evidence="1">The sequence shown here is derived from an EMBL/GenBank/DDBJ whole genome shotgun (WGS) entry which is preliminary data.</text>
</comment>
<evidence type="ECO:0000313" key="2">
    <source>
        <dbReference type="Proteomes" id="UP001162131"/>
    </source>
</evidence>
<sequence>MKLKVKETEHQHSRNLYSLAGEPGRSYMKLLKLDAKTRKEEWELIRLPYRRQWSFLIIQLPNNEVLILGLESMTTYFGFIINSLTMKIRKDINLYKIEKITGITLWKNSIYCLYYNWWAY</sequence>
<gene>
    <name evidence="1" type="ORF">BSTOLATCC_MIC59420</name>
</gene>
<proteinExistence type="predicted"/>
<name>A0AAU9K3I0_9CILI</name>
<accession>A0AAU9K3I0</accession>
<protein>
    <submittedName>
        <fullName evidence="1">Uncharacterized protein</fullName>
    </submittedName>
</protein>
<dbReference type="Proteomes" id="UP001162131">
    <property type="component" value="Unassembled WGS sequence"/>
</dbReference>
<keyword evidence="2" id="KW-1185">Reference proteome</keyword>
<organism evidence="1 2">
    <name type="scientific">Blepharisma stoltei</name>
    <dbReference type="NCBI Taxonomy" id="1481888"/>
    <lineage>
        <taxon>Eukaryota</taxon>
        <taxon>Sar</taxon>
        <taxon>Alveolata</taxon>
        <taxon>Ciliophora</taxon>
        <taxon>Postciliodesmatophora</taxon>
        <taxon>Heterotrichea</taxon>
        <taxon>Heterotrichida</taxon>
        <taxon>Blepharismidae</taxon>
        <taxon>Blepharisma</taxon>
    </lineage>
</organism>
<reference evidence="1" key="1">
    <citation type="submission" date="2021-09" db="EMBL/GenBank/DDBJ databases">
        <authorList>
            <consortium name="AG Swart"/>
            <person name="Singh M."/>
            <person name="Singh A."/>
            <person name="Seah K."/>
            <person name="Emmerich C."/>
        </authorList>
    </citation>
    <scope>NUCLEOTIDE SEQUENCE</scope>
    <source>
        <strain evidence="1">ATCC30299</strain>
    </source>
</reference>
<dbReference type="EMBL" id="CAJZBQ010000057">
    <property type="protein sequence ID" value="CAG9333603.1"/>
    <property type="molecule type" value="Genomic_DNA"/>
</dbReference>
<evidence type="ECO:0000313" key="1">
    <source>
        <dbReference type="EMBL" id="CAG9333603.1"/>
    </source>
</evidence>
<dbReference type="AlphaFoldDB" id="A0AAU9K3I0"/>